<gene>
    <name evidence="1" type="ORF">J3U87_29190</name>
</gene>
<evidence type="ECO:0000313" key="2">
    <source>
        <dbReference type="Proteomes" id="UP000663929"/>
    </source>
</evidence>
<protein>
    <submittedName>
        <fullName evidence="1">Uncharacterized protein</fullName>
    </submittedName>
</protein>
<proteinExistence type="predicted"/>
<organism evidence="1 2">
    <name type="scientific">Sulfidibacter corallicola</name>
    <dbReference type="NCBI Taxonomy" id="2818388"/>
    <lineage>
        <taxon>Bacteria</taxon>
        <taxon>Pseudomonadati</taxon>
        <taxon>Acidobacteriota</taxon>
        <taxon>Holophagae</taxon>
        <taxon>Acanthopleuribacterales</taxon>
        <taxon>Acanthopleuribacteraceae</taxon>
        <taxon>Sulfidibacter</taxon>
    </lineage>
</organism>
<keyword evidence="2" id="KW-1185">Reference proteome</keyword>
<name>A0A8A4TLD5_SULCO</name>
<dbReference type="KEGG" id="scor:J3U87_29190"/>
<dbReference type="RefSeq" id="WP_237379310.1">
    <property type="nucleotide sequence ID" value="NZ_CP071793.1"/>
</dbReference>
<dbReference type="EMBL" id="CP071793">
    <property type="protein sequence ID" value="QTD49678.1"/>
    <property type="molecule type" value="Genomic_DNA"/>
</dbReference>
<sequence>MTLRVFLDAALTNPISADGDFSNPDTGTFNGTDGDSKDRQLWIANSQAALSAAADASQTQISLTRPVFADGDVLVVGFEHLRVFSGGGTVTLTVERGYAGSTAAEHIADAVVYSALDHGDVTVSVYDAEGSDERQWIRLAVDQAALDTATDGASLVLGAKPHDQVLTFWRRVTVPAGTPVQAKIDLGLEISAIESPAQAGA</sequence>
<reference evidence="1" key="1">
    <citation type="submission" date="2021-03" db="EMBL/GenBank/DDBJ databases">
        <title>Acanthopleuribacteraceae sp. M133.</title>
        <authorList>
            <person name="Wang G."/>
        </authorList>
    </citation>
    <scope>NUCLEOTIDE SEQUENCE</scope>
    <source>
        <strain evidence="1">M133</strain>
    </source>
</reference>
<evidence type="ECO:0000313" key="1">
    <source>
        <dbReference type="EMBL" id="QTD49678.1"/>
    </source>
</evidence>
<dbReference type="AlphaFoldDB" id="A0A8A4TLD5"/>
<dbReference type="Proteomes" id="UP000663929">
    <property type="component" value="Chromosome"/>
</dbReference>
<accession>A0A8A4TLD5</accession>